<gene>
    <name evidence="1" type="ORF">HNR53_000456</name>
</gene>
<dbReference type="EMBL" id="JACHGK010000001">
    <property type="protein sequence ID" value="MBB6443868.1"/>
    <property type="molecule type" value="Genomic_DNA"/>
</dbReference>
<accession>A0A7X0HND0</accession>
<evidence type="ECO:0008006" key="3">
    <source>
        <dbReference type="Google" id="ProtNLM"/>
    </source>
</evidence>
<keyword evidence="2" id="KW-1185">Reference proteome</keyword>
<name>A0A7X0HND0_9BACI</name>
<protein>
    <recommendedName>
        <fullName evidence="3">Coupling factor for flagellin transcription and translation</fullName>
    </recommendedName>
</protein>
<organism evidence="1 2">
    <name type="scientific">Bacillus benzoevorans</name>
    <dbReference type="NCBI Taxonomy" id="1456"/>
    <lineage>
        <taxon>Bacteria</taxon>
        <taxon>Bacillati</taxon>
        <taxon>Bacillota</taxon>
        <taxon>Bacilli</taxon>
        <taxon>Bacillales</taxon>
        <taxon>Bacillaceae</taxon>
        <taxon>Bacillus</taxon>
    </lineage>
</organism>
<evidence type="ECO:0000313" key="2">
    <source>
        <dbReference type="Proteomes" id="UP000531594"/>
    </source>
</evidence>
<proteinExistence type="predicted"/>
<reference evidence="1 2" key="1">
    <citation type="submission" date="2020-08" db="EMBL/GenBank/DDBJ databases">
        <title>Genomic Encyclopedia of Type Strains, Phase IV (KMG-IV): sequencing the most valuable type-strain genomes for metagenomic binning, comparative biology and taxonomic classification.</title>
        <authorList>
            <person name="Goeker M."/>
        </authorList>
    </citation>
    <scope>NUCLEOTIDE SEQUENCE [LARGE SCALE GENOMIC DNA]</scope>
    <source>
        <strain evidence="1 2">DSM 5391</strain>
    </source>
</reference>
<comment type="caution">
    <text evidence="1">The sequence shown here is derived from an EMBL/GenBank/DDBJ whole genome shotgun (WGS) entry which is preliminary data.</text>
</comment>
<dbReference type="Proteomes" id="UP000531594">
    <property type="component" value="Unassembled WGS sequence"/>
</dbReference>
<evidence type="ECO:0000313" key="1">
    <source>
        <dbReference type="EMBL" id="MBB6443868.1"/>
    </source>
</evidence>
<dbReference type="AlphaFoldDB" id="A0A7X0HND0"/>
<sequence length="209" mass="24224">MNIIAMLAIVILFLRQNKLLQVEENQKKAIKEMELLINSYLLEMKDENEHFIREVKKIKDEKQNFSVESFSSKPVDLPLSHEPEVVHNSEMEKIELTREALDLSSQLEKTVSLQAVKAYQQHTQKKQEVSIPPQAIENKEQRKSILDMKQALSLAEKGKTKQTEALIQDSLLTQVLIMKKEGISEKEMAQKLKKGKTEIELLLKFRENK</sequence>